<evidence type="ECO:0000313" key="3">
    <source>
        <dbReference type="Proteomes" id="UP000002045"/>
    </source>
</evidence>
<keyword evidence="1" id="KW-1133">Transmembrane helix</keyword>
<dbReference type="STRING" id="406818.XBJ1_2627"/>
<dbReference type="HOGENOM" id="CLU_2978222_0_0_6"/>
<accession>D3V7D9</accession>
<keyword evidence="1" id="KW-0812">Transmembrane</keyword>
<dbReference type="Proteomes" id="UP000002045">
    <property type="component" value="Chromosome"/>
</dbReference>
<gene>
    <name evidence="2" type="ordered locus">XBJ1_2627</name>
</gene>
<feature type="transmembrane region" description="Helical" evidence="1">
    <location>
        <begin position="18"/>
        <end position="38"/>
    </location>
</feature>
<evidence type="ECO:0000313" key="2">
    <source>
        <dbReference type="EMBL" id="CBJ81751.1"/>
    </source>
</evidence>
<sequence>MVILTICTYAIFVGLSVLIPYIGTVIVTIPVIIFGGFLGRLFHHSTGNFDQGGYSCLA</sequence>
<organism evidence="2 3">
    <name type="scientific">Xenorhabdus bovienii (strain SS-2004)</name>
    <name type="common">Xenorhabdus nematophila subsp. bovienii</name>
    <dbReference type="NCBI Taxonomy" id="406818"/>
    <lineage>
        <taxon>Bacteria</taxon>
        <taxon>Pseudomonadati</taxon>
        <taxon>Pseudomonadota</taxon>
        <taxon>Gammaproteobacteria</taxon>
        <taxon>Enterobacterales</taxon>
        <taxon>Morganellaceae</taxon>
        <taxon>Xenorhabdus</taxon>
    </lineage>
</organism>
<reference evidence="2" key="1">
    <citation type="journal article" date="2011" name="PLoS ONE">
        <title>The entomopathogenic bacterial endosymbionts xenorhabdus and photorhabdus: convergent lifestyles from divergent genomes.</title>
        <authorList>
            <person name="Chaston J.M."/>
            <person name="Suen G."/>
            <person name="Tucker S.L."/>
            <person name="Andersen A.W."/>
            <person name="Bhasin A."/>
            <person name="Bode E."/>
            <person name="Bode H.B."/>
            <person name="Brachmann A.O."/>
            <person name="Cowles C.E."/>
            <person name="Cowles K.N."/>
            <person name="Darby C."/>
            <person name="de Leon L."/>
            <person name="Drace K."/>
            <person name="Du Z."/>
            <person name="Givaudan A."/>
            <person name="Herbert Tran E.E."/>
            <person name="Jewell K.A."/>
            <person name="Knack J.J."/>
            <person name="Krasomil-Osterfeld K.C."/>
            <person name="Kukor R."/>
            <person name="Lanois A."/>
            <person name="Latreille P."/>
            <person name="Leimgruber N.K."/>
            <person name="Lipke C.M."/>
            <person name="Liu R."/>
            <person name="Lu X."/>
            <person name="Martens E.C."/>
            <person name="Marri P.R."/>
            <person name="Medigue C."/>
            <person name="Menard M.L."/>
            <person name="Miller N.M."/>
            <person name="Morales-Soto N."/>
            <person name="Norton S."/>
            <person name="Ogier J.C."/>
            <person name="Orchard S.S."/>
            <person name="Park D."/>
            <person name="Park Y."/>
            <person name="Qurollo B.A."/>
            <person name="Sugar D.R."/>
            <person name="Richards G.R."/>
            <person name="Rouy Z."/>
            <person name="Slominski B."/>
            <person name="Slominski K."/>
            <person name="Snyder H."/>
            <person name="Tjaden B.C."/>
            <person name="van der Hoeven R."/>
            <person name="Welch R.D."/>
            <person name="Wheeler C."/>
            <person name="Xiang B."/>
            <person name="Barbazuk B."/>
            <person name="Gaudriault S."/>
            <person name="Goodner B."/>
            <person name="Slater S.C."/>
            <person name="Forst S."/>
            <person name="Goldman B.S."/>
            <person name="Goodrich-Blair H."/>
        </authorList>
    </citation>
    <scope>NUCLEOTIDE SEQUENCE [LARGE SCALE GENOMIC DNA]</scope>
    <source>
        <strain evidence="2">SS-2004</strain>
    </source>
</reference>
<dbReference type="KEGG" id="xbo:XBJ1_2627"/>
<name>D3V7D9_XENBS</name>
<dbReference type="EMBL" id="FN667741">
    <property type="protein sequence ID" value="CBJ81751.1"/>
    <property type="molecule type" value="Genomic_DNA"/>
</dbReference>
<evidence type="ECO:0000256" key="1">
    <source>
        <dbReference type="SAM" id="Phobius"/>
    </source>
</evidence>
<proteinExistence type="predicted"/>
<protein>
    <submittedName>
        <fullName evidence="2">Uncharacterized protein</fullName>
    </submittedName>
</protein>
<dbReference type="AlphaFoldDB" id="D3V7D9"/>
<keyword evidence="1" id="KW-0472">Membrane</keyword>